<name>A0AAP0C6U5_9ASTR</name>
<comment type="caution">
    <text evidence="1">The sequence shown here is derived from an EMBL/GenBank/DDBJ whole genome shotgun (WGS) entry which is preliminary data.</text>
</comment>
<dbReference type="PANTHER" id="PTHR11439:SF467">
    <property type="entry name" value="INTEGRASE CATALYTIC DOMAIN-CONTAINING PROTEIN"/>
    <property type="match status" value="1"/>
</dbReference>
<keyword evidence="2" id="KW-1185">Reference proteome</keyword>
<organism evidence="1 2">
    <name type="scientific">Deinandra increscens subsp. villosa</name>
    <dbReference type="NCBI Taxonomy" id="3103831"/>
    <lineage>
        <taxon>Eukaryota</taxon>
        <taxon>Viridiplantae</taxon>
        <taxon>Streptophyta</taxon>
        <taxon>Embryophyta</taxon>
        <taxon>Tracheophyta</taxon>
        <taxon>Spermatophyta</taxon>
        <taxon>Magnoliopsida</taxon>
        <taxon>eudicotyledons</taxon>
        <taxon>Gunneridae</taxon>
        <taxon>Pentapetalae</taxon>
        <taxon>asterids</taxon>
        <taxon>campanulids</taxon>
        <taxon>Asterales</taxon>
        <taxon>Asteraceae</taxon>
        <taxon>Asteroideae</taxon>
        <taxon>Heliantheae alliance</taxon>
        <taxon>Madieae</taxon>
        <taxon>Madiinae</taxon>
        <taxon>Deinandra</taxon>
    </lineage>
</organism>
<dbReference type="CDD" id="cd09272">
    <property type="entry name" value="RNase_HI_RT_Ty1"/>
    <property type="match status" value="1"/>
</dbReference>
<dbReference type="AlphaFoldDB" id="A0AAP0C6U5"/>
<dbReference type="EMBL" id="JBCNJP010019704">
    <property type="protein sequence ID" value="KAK9047918.1"/>
    <property type="molecule type" value="Genomic_DNA"/>
</dbReference>
<proteinExistence type="predicted"/>
<dbReference type="Proteomes" id="UP001408789">
    <property type="component" value="Unassembled WGS sequence"/>
</dbReference>
<evidence type="ECO:0000313" key="2">
    <source>
        <dbReference type="Proteomes" id="UP001408789"/>
    </source>
</evidence>
<gene>
    <name evidence="1" type="ORF">SSX86_033120</name>
</gene>
<reference evidence="1 2" key="1">
    <citation type="submission" date="2024-04" db="EMBL/GenBank/DDBJ databases">
        <title>The reference genome of an endangered Asteraceae, Deinandra increscens subsp. villosa, native to the Central Coast of California.</title>
        <authorList>
            <person name="Guilliams M."/>
            <person name="Hasenstab-Lehman K."/>
            <person name="Meyer R."/>
            <person name="Mcevoy S."/>
        </authorList>
    </citation>
    <scope>NUCLEOTIDE SEQUENCE [LARGE SCALE GENOMIC DNA]</scope>
    <source>
        <tissue evidence="1">Leaf</tissue>
    </source>
</reference>
<protein>
    <submittedName>
        <fullName evidence="1">Uncharacterized protein</fullName>
    </submittedName>
</protein>
<accession>A0AAP0C6U5</accession>
<dbReference type="PANTHER" id="PTHR11439">
    <property type="entry name" value="GAG-POL-RELATED RETROTRANSPOSON"/>
    <property type="match status" value="1"/>
</dbReference>
<evidence type="ECO:0000313" key="1">
    <source>
        <dbReference type="EMBL" id="KAK9047918.1"/>
    </source>
</evidence>
<sequence>MQQCSPSVAPVVKGDSFGSYQCPKSEAEFEQMRLTPYASVVGSLMYAQVCTRPDIAYIIGMLGRYQSNPGLDHWKAAKKVLRYLQGTKEFKLTYRRSDDLEVIGYTDSDFAKCKDDKKSTSGYIFMLSGGPISWKSHKQQLTTTSTMMAEYVACYNATCHAMLLRNLIKGLKVVNSIQRPMKIYCDNSAAVSFSNNNSSSGAGLYLDTKYLFVRERVEDQSVNVEYISTHDMLADPLTKGLPPKVFTDHVLNMGFRRDLL</sequence>